<dbReference type="EMBL" id="QXQA01000001">
    <property type="protein sequence ID" value="RIX60343.1"/>
    <property type="molecule type" value="Genomic_DNA"/>
</dbReference>
<feature type="transmembrane region" description="Helical" evidence="1">
    <location>
        <begin position="67"/>
        <end position="92"/>
    </location>
</feature>
<sequence>MKPIVFLYSCLTSIFISPFILTAVIANFSWVFILYSWLFTVIPVLVCGIACASINELIQKKVKRRGVYVLFESIVILAISLLGSLIAAASIFDGTPDTPIFLGYGYICAVIYQISTHIYGRLEAGRRKEESAK</sequence>
<keyword evidence="1" id="KW-1133">Transmembrane helix</keyword>
<dbReference type="RefSeq" id="WP_119597718.1">
    <property type="nucleotide sequence ID" value="NZ_QXQA01000001.1"/>
</dbReference>
<accession>A0A3A1VP79</accession>
<keyword evidence="1" id="KW-0812">Transmembrane</keyword>
<dbReference type="Proteomes" id="UP000266482">
    <property type="component" value="Unassembled WGS sequence"/>
</dbReference>
<reference evidence="2 3" key="1">
    <citation type="submission" date="2018-09" db="EMBL/GenBank/DDBJ databases">
        <title>Paenibacillus aracenensis nov. sp. isolated from a cave in southern Spain.</title>
        <authorList>
            <person name="Jurado V."/>
            <person name="Gutierrez-Patricio S."/>
            <person name="Gonzalez-Pimentel J.L."/>
            <person name="Miller A.Z."/>
            <person name="Laiz L."/>
            <person name="Saiz-Jimenez C."/>
        </authorList>
    </citation>
    <scope>NUCLEOTIDE SEQUENCE [LARGE SCALE GENOMIC DNA]</scope>
    <source>
        <strain evidence="2 3">DSM 22867</strain>
    </source>
</reference>
<feature type="transmembrane region" description="Helical" evidence="1">
    <location>
        <begin position="5"/>
        <end position="26"/>
    </location>
</feature>
<gene>
    <name evidence="2" type="ORF">D3P08_01900</name>
</gene>
<organism evidence="2 3">
    <name type="scientific">Paenibacillus nanensis</name>
    <dbReference type="NCBI Taxonomy" id="393251"/>
    <lineage>
        <taxon>Bacteria</taxon>
        <taxon>Bacillati</taxon>
        <taxon>Bacillota</taxon>
        <taxon>Bacilli</taxon>
        <taxon>Bacillales</taxon>
        <taxon>Paenibacillaceae</taxon>
        <taxon>Paenibacillus</taxon>
    </lineage>
</organism>
<protein>
    <submittedName>
        <fullName evidence="2">Uncharacterized protein</fullName>
    </submittedName>
</protein>
<comment type="caution">
    <text evidence="2">The sequence shown here is derived from an EMBL/GenBank/DDBJ whole genome shotgun (WGS) entry which is preliminary data.</text>
</comment>
<feature type="transmembrane region" description="Helical" evidence="1">
    <location>
        <begin position="32"/>
        <end position="55"/>
    </location>
</feature>
<keyword evidence="1" id="KW-0472">Membrane</keyword>
<evidence type="ECO:0000313" key="2">
    <source>
        <dbReference type="EMBL" id="RIX60343.1"/>
    </source>
</evidence>
<keyword evidence="3" id="KW-1185">Reference proteome</keyword>
<evidence type="ECO:0000256" key="1">
    <source>
        <dbReference type="SAM" id="Phobius"/>
    </source>
</evidence>
<evidence type="ECO:0000313" key="3">
    <source>
        <dbReference type="Proteomes" id="UP000266482"/>
    </source>
</evidence>
<dbReference type="AlphaFoldDB" id="A0A3A1VP79"/>
<feature type="transmembrane region" description="Helical" evidence="1">
    <location>
        <begin position="98"/>
        <end position="119"/>
    </location>
</feature>
<name>A0A3A1VP79_9BACL</name>
<proteinExistence type="predicted"/>